<dbReference type="GO" id="GO:0006955">
    <property type="term" value="P:immune response"/>
    <property type="evidence" value="ECO:0007669"/>
    <property type="project" value="InterPro"/>
</dbReference>
<organism evidence="8">
    <name type="scientific">Lamprotornis superbus</name>
    <dbReference type="NCBI Taxonomy" id="245042"/>
    <lineage>
        <taxon>Eukaryota</taxon>
        <taxon>Metazoa</taxon>
        <taxon>Chordata</taxon>
        <taxon>Craniata</taxon>
        <taxon>Vertebrata</taxon>
        <taxon>Euteleostomi</taxon>
        <taxon>Archelosauria</taxon>
        <taxon>Archosauria</taxon>
        <taxon>Dinosauria</taxon>
        <taxon>Saurischia</taxon>
        <taxon>Theropoda</taxon>
        <taxon>Coelurosauria</taxon>
        <taxon>Aves</taxon>
        <taxon>Neognathae</taxon>
        <taxon>Neoaves</taxon>
        <taxon>Telluraves</taxon>
        <taxon>Australaves</taxon>
        <taxon>Passeriformes</taxon>
        <taxon>Sturnidae</taxon>
        <taxon>Lamprotornis</taxon>
    </lineage>
</organism>
<feature type="domain" description="MHC class II beta chain N-terminal" evidence="6">
    <location>
        <begin position="43"/>
        <end position="81"/>
    </location>
</feature>
<evidence type="ECO:0000259" key="6">
    <source>
        <dbReference type="Pfam" id="PF00969"/>
    </source>
</evidence>
<dbReference type="Pfam" id="PF07654">
    <property type="entry name" value="C1-set"/>
    <property type="match status" value="1"/>
</dbReference>
<proteinExistence type="predicted"/>
<evidence type="ECO:0000256" key="4">
    <source>
        <dbReference type="ARBA" id="ARBA00023157"/>
    </source>
</evidence>
<dbReference type="OrthoDB" id="10043043at2759"/>
<dbReference type="PANTHER" id="PTHR19944">
    <property type="entry name" value="MHC CLASS II-RELATED"/>
    <property type="match status" value="1"/>
</dbReference>
<evidence type="ECO:0000313" key="10">
    <source>
        <dbReference type="Proteomes" id="UP000618051"/>
    </source>
</evidence>
<evidence type="ECO:0000256" key="5">
    <source>
        <dbReference type="ARBA" id="ARBA00023180"/>
    </source>
</evidence>
<dbReference type="Gene3D" id="2.60.40.10">
    <property type="entry name" value="Immunoglobulins"/>
    <property type="match status" value="1"/>
</dbReference>
<reference evidence="8" key="1">
    <citation type="submission" date="2020-10" db="EMBL/GenBank/DDBJ databases">
        <title>Feather gene expression reveals the developmental basis of iridescence in African starlings.</title>
        <authorList>
            <person name="Rubenstein D.R."/>
        </authorList>
    </citation>
    <scope>NUCLEOTIDE SEQUENCE</scope>
    <source>
        <strain evidence="8">SS15</strain>
        <tissue evidence="8">Liver</tissue>
    </source>
</reference>
<dbReference type="InterPro" id="IPR011162">
    <property type="entry name" value="MHC_I/II-like_Ag-recog"/>
</dbReference>
<dbReference type="SUPFAM" id="SSF48726">
    <property type="entry name" value="Immunoglobulin"/>
    <property type="match status" value="1"/>
</dbReference>
<dbReference type="AlphaFoldDB" id="A0A835NCA4"/>
<dbReference type="GO" id="GO:0019882">
    <property type="term" value="P:antigen processing and presentation"/>
    <property type="evidence" value="ECO:0007669"/>
    <property type="project" value="InterPro"/>
</dbReference>
<keyword evidence="10" id="KW-1185">Reference proteome</keyword>
<evidence type="ECO:0000256" key="3">
    <source>
        <dbReference type="ARBA" id="ARBA00022989"/>
    </source>
</evidence>
<dbReference type="InterPro" id="IPR050160">
    <property type="entry name" value="MHC/Immunoglobulin"/>
</dbReference>
<dbReference type="InterPro" id="IPR013783">
    <property type="entry name" value="Ig-like_fold"/>
</dbReference>
<feature type="domain" description="Immunoglobulin C1-set" evidence="7">
    <location>
        <begin position="131"/>
        <end position="193"/>
    </location>
</feature>
<evidence type="ECO:0000256" key="2">
    <source>
        <dbReference type="ARBA" id="ARBA00022692"/>
    </source>
</evidence>
<evidence type="ECO:0000259" key="7">
    <source>
        <dbReference type="Pfam" id="PF07654"/>
    </source>
</evidence>
<dbReference type="InterPro" id="IPR014745">
    <property type="entry name" value="MHC_II_a/b_N"/>
</dbReference>
<dbReference type="InterPro" id="IPR003597">
    <property type="entry name" value="Ig_C1-set"/>
</dbReference>
<evidence type="ECO:0000313" key="8">
    <source>
        <dbReference type="EMBL" id="KAG0112753.1"/>
    </source>
</evidence>
<sequence>AVPGDGLVRVSLHSRHRPAEVRGEEHLQAGAVPALRQRCGAGRVDTSFGNKVARHWNSDPQWMEYRRAAVDRHCRHNYELSSPFLVERRGERGAERVPSGPALGMTLEPLKTSLGITRDTSALLPPCVHLTVPSRSQPSHSCLLCSMMHFYPAKTQMRWFQGQQELSGHIVATDLVPNGDWTHQLLVVLETTPR</sequence>
<name>A0A835NCA4_9PASS</name>
<dbReference type="EMBL" id="JADDUC020000233">
    <property type="protein sequence ID" value="KAI1229487.1"/>
    <property type="molecule type" value="Genomic_DNA"/>
</dbReference>
<dbReference type="PANTHER" id="PTHR19944:SF99">
    <property type="entry name" value="HLA CLASS II HISTOCOMPATIBILITY ANTIGEN, DRB1 BETA CHAIN"/>
    <property type="match status" value="1"/>
</dbReference>
<dbReference type="InterPro" id="IPR000353">
    <property type="entry name" value="MHC_II_b_N"/>
</dbReference>
<dbReference type="InterPro" id="IPR036179">
    <property type="entry name" value="Ig-like_dom_sf"/>
</dbReference>
<dbReference type="SUPFAM" id="SSF54452">
    <property type="entry name" value="MHC antigen-recognition domain"/>
    <property type="match status" value="1"/>
</dbReference>
<feature type="non-terminal residue" evidence="8">
    <location>
        <position position="1"/>
    </location>
</feature>
<keyword evidence="4" id="KW-1015">Disulfide bond</keyword>
<evidence type="ECO:0000256" key="1">
    <source>
        <dbReference type="ARBA" id="ARBA00004479"/>
    </source>
</evidence>
<keyword evidence="5" id="KW-0325">Glycoprotein</keyword>
<dbReference type="Proteomes" id="UP000618051">
    <property type="component" value="Unassembled WGS sequence"/>
</dbReference>
<dbReference type="EMBL" id="JADDUC010001117">
    <property type="protein sequence ID" value="KAG0112753.1"/>
    <property type="molecule type" value="Genomic_DNA"/>
</dbReference>
<evidence type="ECO:0000313" key="9">
    <source>
        <dbReference type="EMBL" id="KAI1229487.1"/>
    </source>
</evidence>
<dbReference type="GO" id="GO:0042613">
    <property type="term" value="C:MHC class II protein complex"/>
    <property type="evidence" value="ECO:0007669"/>
    <property type="project" value="InterPro"/>
</dbReference>
<reference evidence="9 10" key="2">
    <citation type="journal article" date="2021" name="J. Hered.">
        <title>Feather Gene Expression Elucidates the Developmental Basis of Plumage Iridescence in African Starlings.</title>
        <authorList>
            <person name="Rubenstein D.R."/>
            <person name="Corvelo A."/>
            <person name="MacManes M.D."/>
            <person name="Maia R."/>
            <person name="Narzisi G."/>
            <person name="Rousaki A."/>
            <person name="Vandenabeele P."/>
            <person name="Shawkey M.D."/>
            <person name="Solomon J."/>
        </authorList>
    </citation>
    <scope>NUCLEOTIDE SEQUENCE [LARGE SCALE GENOMIC DNA]</scope>
    <source>
        <strain evidence="9">SS15</strain>
    </source>
</reference>
<comment type="subcellular location">
    <subcellularLocation>
        <location evidence="1">Membrane</location>
        <topology evidence="1">Single-pass type I membrane protein</topology>
    </subcellularLocation>
</comment>
<gene>
    <name evidence="9" type="ORF">IHE44_0007316</name>
    <name evidence="8" type="ORF">IHE44_001096</name>
</gene>
<accession>A0A835NCA4</accession>
<protein>
    <submittedName>
        <fullName evidence="8 9">H-2 class II histocompatibility antigen</fullName>
    </submittedName>
</protein>
<comment type="caution">
    <text evidence="8">The sequence shown here is derived from an EMBL/GenBank/DDBJ whole genome shotgun (WGS) entry which is preliminary data.</text>
</comment>
<keyword evidence="3" id="KW-1133">Transmembrane helix</keyword>
<keyword evidence="2" id="KW-0812">Transmembrane</keyword>
<reference evidence="9" key="3">
    <citation type="submission" date="2022-01" db="EMBL/GenBank/DDBJ databases">
        <authorList>
            <person name="Rubenstein D.R."/>
        </authorList>
    </citation>
    <scope>NUCLEOTIDE SEQUENCE</scope>
    <source>
        <strain evidence="9">SS15</strain>
        <tissue evidence="9">Liver</tissue>
    </source>
</reference>
<dbReference type="Pfam" id="PF00969">
    <property type="entry name" value="MHC_II_beta"/>
    <property type="match status" value="1"/>
</dbReference>
<keyword evidence="3" id="KW-0472">Membrane</keyword>
<dbReference type="Gene3D" id="3.10.320.10">
    <property type="entry name" value="Class II Histocompatibility Antigen, M Beta Chain, Chain B, domain 1"/>
    <property type="match status" value="1"/>
</dbReference>